<dbReference type="PANTHER" id="PTHR33371:SF4">
    <property type="entry name" value="INTERMEMBRANE PHOSPHOLIPID TRANSPORT SYSTEM BINDING PROTEIN MLAD"/>
    <property type="match status" value="1"/>
</dbReference>
<proteinExistence type="predicted"/>
<dbReference type="AlphaFoldDB" id="A0A2N7PQL7"/>
<evidence type="ECO:0000259" key="2">
    <source>
        <dbReference type="Pfam" id="PF02470"/>
    </source>
</evidence>
<feature type="transmembrane region" description="Helical" evidence="1">
    <location>
        <begin position="9"/>
        <end position="27"/>
    </location>
</feature>
<gene>
    <name evidence="3" type="ORF">C0190_00125</name>
</gene>
<name>A0A2N7PQL7_9BACT</name>
<keyword evidence="1" id="KW-0472">Membrane</keyword>
<evidence type="ECO:0000313" key="4">
    <source>
        <dbReference type="Proteomes" id="UP000235460"/>
    </source>
</evidence>
<organism evidence="3 4">
    <name type="scientific">Thermodesulfobacterium geofontis</name>
    <dbReference type="NCBI Taxonomy" id="1295609"/>
    <lineage>
        <taxon>Bacteria</taxon>
        <taxon>Pseudomonadati</taxon>
        <taxon>Thermodesulfobacteriota</taxon>
        <taxon>Thermodesulfobacteria</taxon>
        <taxon>Thermodesulfobacteriales</taxon>
        <taxon>Thermodesulfobacteriaceae</taxon>
        <taxon>Thermodesulfobacterium</taxon>
    </lineage>
</organism>
<evidence type="ECO:0000313" key="3">
    <source>
        <dbReference type="EMBL" id="PMP69255.1"/>
    </source>
</evidence>
<reference evidence="3 4" key="1">
    <citation type="submission" date="2018-01" db="EMBL/GenBank/DDBJ databases">
        <title>Metagenomic assembled genomes from two thermal pools in the Uzon Caldera, Kamchatka, Russia.</title>
        <authorList>
            <person name="Wilkins L."/>
            <person name="Ettinger C."/>
        </authorList>
    </citation>
    <scope>NUCLEOTIDE SEQUENCE [LARGE SCALE GENOMIC DNA]</scope>
    <source>
        <strain evidence="3">ZAV-08</strain>
    </source>
</reference>
<keyword evidence="1" id="KW-0812">Transmembrane</keyword>
<dbReference type="Pfam" id="PF02470">
    <property type="entry name" value="MlaD"/>
    <property type="match status" value="1"/>
</dbReference>
<dbReference type="InterPro" id="IPR003399">
    <property type="entry name" value="Mce/MlaD"/>
</dbReference>
<evidence type="ECO:0000256" key="1">
    <source>
        <dbReference type="SAM" id="Phobius"/>
    </source>
</evidence>
<sequence length="338" mass="36572">MAIKGGTEIKVGIFVLIGIIALLYLTFKLAEEAFVPKDVYKIYAVFDNISGLTKGAKIEMAGIPIGRVGKIELTPEGKARVELLIYKGYKIQEDATAAIRTYGVLGDKFVDIKPGFSTSYLQPGSMIAYTESAISVDEILASIGPTVEGLKELIGTKEGKENLKILVANIRDASQSFKSIAEKIEKGQGTLSKLISDDKLYRDLTATAESLKKVSAQIESGQGTLGKLVKDEELYKSLRQTVANLETVSKRLEKGEGTLGKLMTDEKLYKDLKAISEDLRKITAQIESGQGTLGKLLKDDSLYLEAKKTLKSVNRAAKGVEEQVPITVLGVMAGAAMQ</sequence>
<keyword evidence="1" id="KW-1133">Transmembrane helix</keyword>
<dbReference type="Proteomes" id="UP000235460">
    <property type="component" value="Unassembled WGS sequence"/>
</dbReference>
<accession>A0A2N7PQL7</accession>
<feature type="domain" description="Mce/MlaD" evidence="2">
    <location>
        <begin position="40"/>
        <end position="115"/>
    </location>
</feature>
<protein>
    <submittedName>
        <fullName evidence="3">Mammalian cell entry protein</fullName>
    </submittedName>
</protein>
<dbReference type="EMBL" id="PNIK01000001">
    <property type="protein sequence ID" value="PMP69255.1"/>
    <property type="molecule type" value="Genomic_DNA"/>
</dbReference>
<dbReference type="InterPro" id="IPR052336">
    <property type="entry name" value="MlaD_Phospholipid_Transporter"/>
</dbReference>
<comment type="caution">
    <text evidence="3">The sequence shown here is derived from an EMBL/GenBank/DDBJ whole genome shotgun (WGS) entry which is preliminary data.</text>
</comment>
<dbReference type="PANTHER" id="PTHR33371">
    <property type="entry name" value="INTERMEMBRANE PHOSPHOLIPID TRANSPORT SYSTEM BINDING PROTEIN MLAD-RELATED"/>
    <property type="match status" value="1"/>
</dbReference>